<dbReference type="PANTHER" id="PTHR11999:SF68">
    <property type="entry name" value="HISTIDINE DECARBOXYLASE"/>
    <property type="match status" value="1"/>
</dbReference>
<dbReference type="GO" id="GO:0042423">
    <property type="term" value="P:catecholamine biosynthetic process"/>
    <property type="evidence" value="ECO:0007669"/>
    <property type="project" value="UniProtKB-KW"/>
</dbReference>
<dbReference type="InterPro" id="IPR010977">
    <property type="entry name" value="Aromatic_deC"/>
</dbReference>
<sequence length="770" mass="86737">MDGEEFRKEDCVFKFQASSPACTELEIVVMNWLAKMIGLPDDYLHKKGGTGGGVIQTTASESTLISLLAGRYVALKLYMDLYPNVSKHEIHGKLVAYCSDQAHSSIEKAALIGLVTLRYIESDENYSMRGKELQQAIKEDRENGLIPFWVCATLGTTGSCAFDNLEEITHVTQKELLWCHVDAAYAGSAFVCPEHRTWLKGIDNANSIAFNPSKWMMVHFDCTAMWVKNSGALHGAFNVNPLYLTHEYSGLAIDYMHWQIPLSKRFRALKLWFVIRNYGIAGLQEHIRRQTHVSMDNLIDHGLRLALALCGAPNDVLTSDKPAIELVQRYRAKMYAEATNSKKVDLARIIPTANALTEYIKRLYFQVQAWYGSQGQDKTLVPLKWRWELVDGELSSVTMTQKAGRGEILIFLFKFLVKPTEAQGAGATEVGWSAHLHASIAMAIAQRGNSNGAENSDEKEDEEGEEDEEREEKKKSLNKINDVINLFIFKGVKLAEKFESLIRRDNRFEIPCTRYLGLVVFRLLGDNVITETLWKRLNSRGKIHCVPASLKGKYVIRFTITSPRTNVDDIVTDWKEIVTVTDALLKDNVVNAARAKVPLAEIKDKNENFGTSLLLSNIPTSPKIVNGSFAAIYDQGDVLDDFLKTIKLRKDAKDSPAMRRRIKGILMSGKQFSLDSRLDLFHGIESTSRSEVFEKLPLLEDSNETDDNSFVESDFECLQSPSSEPLDLLYHSQNRSKSVDHQAINFIEMKKICNKCGHLVNGSVTKEEQK</sequence>
<evidence type="ECO:0000256" key="4">
    <source>
        <dbReference type="ARBA" id="ARBA00012320"/>
    </source>
</evidence>
<dbReference type="GO" id="GO:0004398">
    <property type="term" value="F:histidine decarboxylase activity"/>
    <property type="evidence" value="ECO:0007669"/>
    <property type="project" value="UniProtKB-EC"/>
</dbReference>
<dbReference type="PRINTS" id="PR00800">
    <property type="entry name" value="YHDCRBOXLASE"/>
</dbReference>
<dbReference type="Gene3D" id="3.40.640.10">
    <property type="entry name" value="Type I PLP-dependent aspartate aminotransferase-like (Major domain)"/>
    <property type="match status" value="1"/>
</dbReference>
<dbReference type="InterPro" id="IPR021115">
    <property type="entry name" value="Pyridoxal-P_BS"/>
</dbReference>
<evidence type="ECO:0000256" key="9">
    <source>
        <dbReference type="ARBA" id="ARBA00039946"/>
    </source>
</evidence>
<comment type="similarity">
    <text evidence="2">Belongs to the group II decarboxylase family.</text>
</comment>
<comment type="subunit">
    <text evidence="3">Homodimer.</text>
</comment>
<evidence type="ECO:0000256" key="10">
    <source>
        <dbReference type="PIRSR" id="PIRSR602129-50"/>
    </source>
</evidence>
<dbReference type="FunFam" id="3.40.640.10:FF:000025">
    <property type="entry name" value="Histidine decarboxylase"/>
    <property type="match status" value="1"/>
</dbReference>
<dbReference type="GO" id="GO:0030170">
    <property type="term" value="F:pyridoxal phosphate binding"/>
    <property type="evidence" value="ECO:0007669"/>
    <property type="project" value="InterPro"/>
</dbReference>
<feature type="compositionally biased region" description="Acidic residues" evidence="11">
    <location>
        <begin position="455"/>
        <end position="470"/>
    </location>
</feature>
<dbReference type="InterPro" id="IPR015424">
    <property type="entry name" value="PyrdxlP-dep_Trfase"/>
</dbReference>
<keyword evidence="7 10" id="KW-0663">Pyridoxal phosphate</keyword>
<dbReference type="Gene3D" id="3.90.1150.10">
    <property type="entry name" value="Aspartate Aminotransferase, domain 1"/>
    <property type="match status" value="1"/>
</dbReference>
<dbReference type="Pfam" id="PF00282">
    <property type="entry name" value="Pyridoxal_deC"/>
    <property type="match status" value="1"/>
</dbReference>
<evidence type="ECO:0000256" key="7">
    <source>
        <dbReference type="ARBA" id="ARBA00022898"/>
    </source>
</evidence>
<evidence type="ECO:0000256" key="8">
    <source>
        <dbReference type="ARBA" id="ARBA00023239"/>
    </source>
</evidence>
<evidence type="ECO:0000313" key="12">
    <source>
        <dbReference type="EMBL" id="CAH1109559.1"/>
    </source>
</evidence>
<protein>
    <recommendedName>
        <fullName evidence="9">Histidine decarboxylase</fullName>
        <ecNumber evidence="4">4.1.1.22</ecNumber>
    </recommendedName>
</protein>
<proteinExistence type="inferred from homology"/>
<evidence type="ECO:0000256" key="11">
    <source>
        <dbReference type="SAM" id="MobiDB-lite"/>
    </source>
</evidence>
<dbReference type="EMBL" id="OV651816">
    <property type="protein sequence ID" value="CAH1109559.1"/>
    <property type="molecule type" value="Genomic_DNA"/>
</dbReference>
<dbReference type="PROSITE" id="PS00392">
    <property type="entry name" value="DDC_GAD_HDC_YDC"/>
    <property type="match status" value="1"/>
</dbReference>
<dbReference type="GO" id="GO:0005737">
    <property type="term" value="C:cytoplasm"/>
    <property type="evidence" value="ECO:0007669"/>
    <property type="project" value="TreeGrafter"/>
</dbReference>
<dbReference type="OrthoDB" id="639767at2759"/>
<dbReference type="Proteomes" id="UP001153636">
    <property type="component" value="Chromosome 4"/>
</dbReference>
<dbReference type="EC" id="4.1.1.22" evidence="4"/>
<reference evidence="12" key="1">
    <citation type="submission" date="2022-01" db="EMBL/GenBank/DDBJ databases">
        <authorList>
            <person name="King R."/>
        </authorList>
    </citation>
    <scope>NUCLEOTIDE SEQUENCE</scope>
</reference>
<evidence type="ECO:0000256" key="3">
    <source>
        <dbReference type="ARBA" id="ARBA00011738"/>
    </source>
</evidence>
<organism evidence="12 13">
    <name type="scientific">Psylliodes chrysocephalus</name>
    <dbReference type="NCBI Taxonomy" id="3402493"/>
    <lineage>
        <taxon>Eukaryota</taxon>
        <taxon>Metazoa</taxon>
        <taxon>Ecdysozoa</taxon>
        <taxon>Arthropoda</taxon>
        <taxon>Hexapoda</taxon>
        <taxon>Insecta</taxon>
        <taxon>Pterygota</taxon>
        <taxon>Neoptera</taxon>
        <taxon>Endopterygota</taxon>
        <taxon>Coleoptera</taxon>
        <taxon>Polyphaga</taxon>
        <taxon>Cucujiformia</taxon>
        <taxon>Chrysomeloidea</taxon>
        <taxon>Chrysomelidae</taxon>
        <taxon>Galerucinae</taxon>
        <taxon>Alticini</taxon>
        <taxon>Psylliodes</taxon>
    </lineage>
</organism>
<feature type="region of interest" description="Disordered" evidence="11">
    <location>
        <begin position="448"/>
        <end position="474"/>
    </location>
</feature>
<gene>
    <name evidence="12" type="ORF">PSYICH_LOCUS10571</name>
</gene>
<evidence type="ECO:0000256" key="5">
    <source>
        <dbReference type="ARBA" id="ARBA00022584"/>
    </source>
</evidence>
<dbReference type="GO" id="GO:0006548">
    <property type="term" value="P:L-histidine catabolic process"/>
    <property type="evidence" value="ECO:0007669"/>
    <property type="project" value="TreeGrafter"/>
</dbReference>
<feature type="modified residue" description="N6-(pyridoxal phosphate)lysine" evidence="10">
    <location>
        <position position="214"/>
    </location>
</feature>
<dbReference type="AlphaFoldDB" id="A0A9P0CWH0"/>
<dbReference type="PANTHER" id="PTHR11999">
    <property type="entry name" value="GROUP II PYRIDOXAL-5-PHOSPHATE DECARBOXYLASE"/>
    <property type="match status" value="1"/>
</dbReference>
<accession>A0A9P0CWH0</accession>
<dbReference type="GO" id="GO:0001694">
    <property type="term" value="P:histamine biosynthetic process"/>
    <property type="evidence" value="ECO:0007669"/>
    <property type="project" value="TreeGrafter"/>
</dbReference>
<keyword evidence="8" id="KW-0456">Lyase</keyword>
<keyword evidence="13" id="KW-1185">Reference proteome</keyword>
<dbReference type="InterPro" id="IPR002129">
    <property type="entry name" value="PyrdxlP-dep_de-COase"/>
</dbReference>
<name>A0A9P0CWH0_9CUCU</name>
<dbReference type="SUPFAM" id="SSF53383">
    <property type="entry name" value="PLP-dependent transferases"/>
    <property type="match status" value="2"/>
</dbReference>
<keyword evidence="6" id="KW-0210">Decarboxylase</keyword>
<comment type="cofactor">
    <cofactor evidence="1 10">
        <name>pyridoxal 5'-phosphate</name>
        <dbReference type="ChEBI" id="CHEBI:597326"/>
    </cofactor>
</comment>
<evidence type="ECO:0000256" key="6">
    <source>
        <dbReference type="ARBA" id="ARBA00022793"/>
    </source>
</evidence>
<evidence type="ECO:0000256" key="1">
    <source>
        <dbReference type="ARBA" id="ARBA00001933"/>
    </source>
</evidence>
<evidence type="ECO:0000256" key="2">
    <source>
        <dbReference type="ARBA" id="ARBA00009533"/>
    </source>
</evidence>
<evidence type="ECO:0000313" key="13">
    <source>
        <dbReference type="Proteomes" id="UP001153636"/>
    </source>
</evidence>
<dbReference type="InterPro" id="IPR015422">
    <property type="entry name" value="PyrdxlP-dep_Trfase_small"/>
</dbReference>
<dbReference type="InterPro" id="IPR015421">
    <property type="entry name" value="PyrdxlP-dep_Trfase_major"/>
</dbReference>
<keyword evidence="5" id="KW-0127">Catecholamine biosynthesis</keyword>